<evidence type="ECO:0000256" key="7">
    <source>
        <dbReference type="NCBIfam" id="TIGR01237"/>
    </source>
</evidence>
<dbReference type="EC" id="1.2.1.88" evidence="2 7"/>
<dbReference type="OrthoDB" id="9762913at2"/>
<evidence type="ECO:0000256" key="4">
    <source>
        <dbReference type="ARBA" id="ARBA00023027"/>
    </source>
</evidence>
<name>A0A4R6UCS1_9BACI</name>
<evidence type="ECO:0000256" key="6">
    <source>
        <dbReference type="ARBA" id="ARBA00061617"/>
    </source>
</evidence>
<comment type="similarity">
    <text evidence="6">Belongs to the aldehyde dehydrogenase family. RocA subfamily.</text>
</comment>
<dbReference type="InterPro" id="IPR016161">
    <property type="entry name" value="Ald_DH/histidinol_DH"/>
</dbReference>
<dbReference type="Proteomes" id="UP000295632">
    <property type="component" value="Unassembled WGS sequence"/>
</dbReference>
<dbReference type="GO" id="GO:0004657">
    <property type="term" value="F:proline dehydrogenase activity"/>
    <property type="evidence" value="ECO:0007669"/>
    <property type="project" value="UniProtKB-ARBA"/>
</dbReference>
<dbReference type="PROSITE" id="PS00070">
    <property type="entry name" value="ALDEHYDE_DEHYDR_CYS"/>
    <property type="match status" value="1"/>
</dbReference>
<dbReference type="Gene3D" id="3.40.605.10">
    <property type="entry name" value="Aldehyde Dehydrogenase, Chain A, domain 1"/>
    <property type="match status" value="1"/>
</dbReference>
<keyword evidence="4" id="KW-0520">NAD</keyword>
<dbReference type="InterPro" id="IPR050485">
    <property type="entry name" value="Proline_metab_enzyme"/>
</dbReference>
<accession>A0A4R6UCS1</accession>
<keyword evidence="12" id="KW-1185">Reference proteome</keyword>
<dbReference type="AlphaFoldDB" id="A0A4R6UCS1"/>
<dbReference type="InterPro" id="IPR005932">
    <property type="entry name" value="RocA"/>
</dbReference>
<gene>
    <name evidence="11" type="ORF">EV213_105230</name>
</gene>
<evidence type="ECO:0000256" key="9">
    <source>
        <dbReference type="RuleBase" id="RU003345"/>
    </source>
</evidence>
<dbReference type="EMBL" id="SNYJ01000005">
    <property type="protein sequence ID" value="TDQ40884.1"/>
    <property type="molecule type" value="Genomic_DNA"/>
</dbReference>
<evidence type="ECO:0000256" key="8">
    <source>
        <dbReference type="PROSITE-ProRule" id="PRU10007"/>
    </source>
</evidence>
<comment type="pathway">
    <text evidence="1">Amino-acid degradation; L-proline degradation into L-glutamate; L-glutamate from L-proline: step 2/2.</text>
</comment>
<dbReference type="SUPFAM" id="SSF53720">
    <property type="entry name" value="ALDH-like"/>
    <property type="match status" value="1"/>
</dbReference>
<dbReference type="RefSeq" id="WP_133580066.1">
    <property type="nucleotide sequence ID" value="NZ_SNYJ01000005.1"/>
</dbReference>
<evidence type="ECO:0000256" key="1">
    <source>
        <dbReference type="ARBA" id="ARBA00004786"/>
    </source>
</evidence>
<dbReference type="FunFam" id="3.40.605.10:FF:000045">
    <property type="entry name" value="1-pyrroline-5-carboxylate dehydrogenase 1"/>
    <property type="match status" value="1"/>
</dbReference>
<dbReference type="PROSITE" id="PS00687">
    <property type="entry name" value="ALDEHYDE_DEHYDR_GLU"/>
    <property type="match status" value="1"/>
</dbReference>
<sequence length="516" mass="55733">MIPYRPEIFTDFAQEAHKVALTNALEEVRQALGKSYPLLLEGIPVMQEQTFSSINPSQKDEVIGHVSKATAEQARRAVDHAHEMFPAWAYTSVYDRAAVLFRAAAKMRRRKHEFSSWLMLEAGKTAAEADADTAEAIDFMEYYGRQMIALSETANAKLTPLPGELSELQYLPLGTAVVIPPWNFALAITVGMTTAALVAGNTVVLKPASATPVVAYHFAKLLEEAGLPKGVLQYVPGSGSEIGDVLVDHPHTRLISFTGSKDVGLRIFAKASVLQPGQKWLKRFIGELGGKDAIVVDQDADLEEAAVAIVGSAFSFSGQKCSACSRAIVHEAVYDEVLERCVALTEAFTVGHVEDIKVNTGPVIDEAAHQKILTYIDIGKQEGRLVAGGRKGSDAGYYIEPTIFADVDAKARIMQEEIFGPVLAFSKASSFDEALAIANDTDYGLTGAVFTRNGLHAKKARDVFHVGNLYINRKCTGAIVGAHPFGGFNLSGTDSKAGGPDYLLQFTQPKLISEKL</sequence>
<dbReference type="InterPro" id="IPR016163">
    <property type="entry name" value="Ald_DH_C"/>
</dbReference>
<dbReference type="InterPro" id="IPR029510">
    <property type="entry name" value="Ald_DH_CS_GLU"/>
</dbReference>
<dbReference type="Pfam" id="PF00171">
    <property type="entry name" value="Aldedh"/>
    <property type="match status" value="1"/>
</dbReference>
<protein>
    <recommendedName>
        <fullName evidence="2 7">L-glutamate gamma-semialdehyde dehydrogenase</fullName>
        <ecNumber evidence="2 7">1.2.1.88</ecNumber>
    </recommendedName>
</protein>
<evidence type="ECO:0000313" key="12">
    <source>
        <dbReference type="Proteomes" id="UP000295632"/>
    </source>
</evidence>
<evidence type="ECO:0000256" key="2">
    <source>
        <dbReference type="ARBA" id="ARBA00012884"/>
    </source>
</evidence>
<feature type="domain" description="Aldehyde dehydrogenase" evidence="10">
    <location>
        <begin position="48"/>
        <end position="511"/>
    </location>
</feature>
<dbReference type="CDD" id="cd07124">
    <property type="entry name" value="ALDH_PutA-P5CDH-RocA"/>
    <property type="match status" value="1"/>
</dbReference>
<dbReference type="InterPro" id="IPR016160">
    <property type="entry name" value="Ald_DH_CS_CYS"/>
</dbReference>
<dbReference type="PANTHER" id="PTHR42862:SF1">
    <property type="entry name" value="DELTA-1-PYRROLINE-5-CARBOXYLATE DEHYDROGENASE 2, ISOFORM A-RELATED"/>
    <property type="match status" value="1"/>
</dbReference>
<dbReference type="InterPro" id="IPR015590">
    <property type="entry name" value="Aldehyde_DH_dom"/>
</dbReference>
<comment type="catalytic activity">
    <reaction evidence="5">
        <text>L-glutamate 5-semialdehyde + NAD(+) + H2O = L-glutamate + NADH + 2 H(+)</text>
        <dbReference type="Rhea" id="RHEA:30235"/>
        <dbReference type="ChEBI" id="CHEBI:15377"/>
        <dbReference type="ChEBI" id="CHEBI:15378"/>
        <dbReference type="ChEBI" id="CHEBI:29985"/>
        <dbReference type="ChEBI" id="CHEBI:57540"/>
        <dbReference type="ChEBI" id="CHEBI:57945"/>
        <dbReference type="ChEBI" id="CHEBI:58066"/>
        <dbReference type="EC" id="1.2.1.88"/>
    </reaction>
</comment>
<dbReference type="GO" id="GO:0009898">
    <property type="term" value="C:cytoplasmic side of plasma membrane"/>
    <property type="evidence" value="ECO:0007669"/>
    <property type="project" value="TreeGrafter"/>
</dbReference>
<evidence type="ECO:0000256" key="3">
    <source>
        <dbReference type="ARBA" id="ARBA00023002"/>
    </source>
</evidence>
<evidence type="ECO:0000313" key="11">
    <source>
        <dbReference type="EMBL" id="TDQ40884.1"/>
    </source>
</evidence>
<dbReference type="PANTHER" id="PTHR42862">
    <property type="entry name" value="DELTA-1-PYRROLINE-5-CARBOXYLATE DEHYDROGENASE 1, ISOFORM A-RELATED"/>
    <property type="match status" value="1"/>
</dbReference>
<dbReference type="GO" id="GO:0003842">
    <property type="term" value="F:L-glutamate gamma-semialdehyde dehydrogenase activity"/>
    <property type="evidence" value="ECO:0007669"/>
    <property type="project" value="UniProtKB-UniRule"/>
</dbReference>
<dbReference type="NCBIfam" id="NF002852">
    <property type="entry name" value="PRK03137.1"/>
    <property type="match status" value="1"/>
</dbReference>
<dbReference type="FunFam" id="3.40.309.10:FF:000005">
    <property type="entry name" value="1-pyrroline-5-carboxylate dehydrogenase 1"/>
    <property type="match status" value="1"/>
</dbReference>
<organism evidence="11 12">
    <name type="scientific">Aureibacillus halotolerans</name>
    <dbReference type="NCBI Taxonomy" id="1508390"/>
    <lineage>
        <taxon>Bacteria</taxon>
        <taxon>Bacillati</taxon>
        <taxon>Bacillota</taxon>
        <taxon>Bacilli</taxon>
        <taxon>Bacillales</taxon>
        <taxon>Bacillaceae</taxon>
        <taxon>Aureibacillus</taxon>
    </lineage>
</organism>
<keyword evidence="3 9" id="KW-0560">Oxidoreductase</keyword>
<proteinExistence type="inferred from homology"/>
<reference evidence="11 12" key="1">
    <citation type="submission" date="2019-03" db="EMBL/GenBank/DDBJ databases">
        <title>Genomic Encyclopedia of Type Strains, Phase IV (KMG-IV): sequencing the most valuable type-strain genomes for metagenomic binning, comparative biology and taxonomic classification.</title>
        <authorList>
            <person name="Goeker M."/>
        </authorList>
    </citation>
    <scope>NUCLEOTIDE SEQUENCE [LARGE SCALE GENOMIC DNA]</scope>
    <source>
        <strain evidence="11 12">DSM 28697</strain>
    </source>
</reference>
<dbReference type="NCBIfam" id="TIGR01237">
    <property type="entry name" value="D1pyr5carbox2"/>
    <property type="match status" value="1"/>
</dbReference>
<feature type="active site" evidence="8">
    <location>
        <position position="287"/>
    </location>
</feature>
<dbReference type="Gene3D" id="3.40.309.10">
    <property type="entry name" value="Aldehyde Dehydrogenase, Chain A, domain 2"/>
    <property type="match status" value="1"/>
</dbReference>
<dbReference type="GO" id="GO:0010133">
    <property type="term" value="P:L-proline catabolic process to L-glutamate"/>
    <property type="evidence" value="ECO:0007669"/>
    <property type="project" value="TreeGrafter"/>
</dbReference>
<dbReference type="InterPro" id="IPR016162">
    <property type="entry name" value="Ald_DH_N"/>
</dbReference>
<evidence type="ECO:0000256" key="5">
    <source>
        <dbReference type="ARBA" id="ARBA00048142"/>
    </source>
</evidence>
<comment type="caution">
    <text evidence="11">The sequence shown here is derived from an EMBL/GenBank/DDBJ whole genome shotgun (WGS) entry which is preliminary data.</text>
</comment>
<evidence type="ECO:0000259" key="10">
    <source>
        <dbReference type="Pfam" id="PF00171"/>
    </source>
</evidence>